<evidence type="ECO:0000256" key="11">
    <source>
        <dbReference type="ARBA" id="ARBA00022989"/>
    </source>
</evidence>
<evidence type="ECO:0000256" key="1">
    <source>
        <dbReference type="ARBA" id="ARBA00000085"/>
    </source>
</evidence>
<dbReference type="InterPro" id="IPR003594">
    <property type="entry name" value="HATPase_dom"/>
</dbReference>
<keyword evidence="7 13" id="KW-0812">Transmembrane</keyword>
<dbReference type="SMART" id="SM00388">
    <property type="entry name" value="HisKA"/>
    <property type="match status" value="1"/>
</dbReference>
<evidence type="ECO:0000259" key="15">
    <source>
        <dbReference type="PROSITE" id="PS50885"/>
    </source>
</evidence>
<accession>A0ABQ5MXL0</accession>
<dbReference type="PANTHER" id="PTHR44936">
    <property type="entry name" value="SENSOR PROTEIN CREC"/>
    <property type="match status" value="1"/>
</dbReference>
<dbReference type="Gene3D" id="1.10.287.130">
    <property type="match status" value="1"/>
</dbReference>
<dbReference type="RefSeq" id="WP_264796833.1">
    <property type="nucleotide sequence ID" value="NZ_BRVS01000022.1"/>
</dbReference>
<evidence type="ECO:0000256" key="13">
    <source>
        <dbReference type="SAM" id="Phobius"/>
    </source>
</evidence>
<keyword evidence="10" id="KW-0067">ATP-binding</keyword>
<evidence type="ECO:0000256" key="12">
    <source>
        <dbReference type="ARBA" id="ARBA00023012"/>
    </source>
</evidence>
<keyword evidence="12" id="KW-0902">Two-component regulatory system</keyword>
<keyword evidence="8" id="KW-0547">Nucleotide-binding</keyword>
<dbReference type="InterPro" id="IPR036097">
    <property type="entry name" value="HisK_dim/P_sf"/>
</dbReference>
<dbReference type="Gene3D" id="3.30.565.10">
    <property type="entry name" value="Histidine kinase-like ATPase, C-terminal domain"/>
    <property type="match status" value="1"/>
</dbReference>
<dbReference type="GO" id="GO:0016301">
    <property type="term" value="F:kinase activity"/>
    <property type="evidence" value="ECO:0007669"/>
    <property type="project" value="UniProtKB-KW"/>
</dbReference>
<dbReference type="InterPro" id="IPR036890">
    <property type="entry name" value="HATPase_C_sf"/>
</dbReference>
<dbReference type="EMBL" id="BRVS01000022">
    <property type="protein sequence ID" value="GLB68735.1"/>
    <property type="molecule type" value="Genomic_DNA"/>
</dbReference>
<evidence type="ECO:0000256" key="2">
    <source>
        <dbReference type="ARBA" id="ARBA00004651"/>
    </source>
</evidence>
<dbReference type="SUPFAM" id="SSF47384">
    <property type="entry name" value="Homodimeric domain of signal transducing histidine kinase"/>
    <property type="match status" value="1"/>
</dbReference>
<dbReference type="EC" id="2.7.13.3" evidence="3"/>
<evidence type="ECO:0000256" key="4">
    <source>
        <dbReference type="ARBA" id="ARBA00022475"/>
    </source>
</evidence>
<dbReference type="CDD" id="cd00082">
    <property type="entry name" value="HisKA"/>
    <property type="match status" value="1"/>
</dbReference>
<keyword evidence="4" id="KW-1003">Cell membrane</keyword>
<keyword evidence="6" id="KW-0808">Transferase</keyword>
<keyword evidence="9 16" id="KW-0418">Kinase</keyword>
<evidence type="ECO:0000256" key="6">
    <source>
        <dbReference type="ARBA" id="ARBA00022679"/>
    </source>
</evidence>
<evidence type="ECO:0000259" key="14">
    <source>
        <dbReference type="PROSITE" id="PS50109"/>
    </source>
</evidence>
<dbReference type="Pfam" id="PF00512">
    <property type="entry name" value="HisKA"/>
    <property type="match status" value="1"/>
</dbReference>
<dbReference type="PROSITE" id="PS50109">
    <property type="entry name" value="HIS_KIN"/>
    <property type="match status" value="1"/>
</dbReference>
<evidence type="ECO:0000256" key="5">
    <source>
        <dbReference type="ARBA" id="ARBA00022553"/>
    </source>
</evidence>
<feature type="domain" description="HAMP" evidence="15">
    <location>
        <begin position="151"/>
        <end position="203"/>
    </location>
</feature>
<comment type="subcellular location">
    <subcellularLocation>
        <location evidence="2">Cell membrane</location>
        <topology evidence="2">Multi-pass membrane protein</topology>
    </subcellularLocation>
</comment>
<dbReference type="SUPFAM" id="SSF55874">
    <property type="entry name" value="ATPase domain of HSP90 chaperone/DNA topoisomerase II/histidine kinase"/>
    <property type="match status" value="1"/>
</dbReference>
<dbReference type="SMART" id="SM00387">
    <property type="entry name" value="HATPase_c"/>
    <property type="match status" value="1"/>
</dbReference>
<keyword evidence="13" id="KW-0472">Membrane</keyword>
<dbReference type="Pfam" id="PF02518">
    <property type="entry name" value="HATPase_c"/>
    <property type="match status" value="1"/>
</dbReference>
<organism evidence="16 17">
    <name type="scientific">Arthrobacter mangrovi</name>
    <dbReference type="NCBI Taxonomy" id="2966350"/>
    <lineage>
        <taxon>Bacteria</taxon>
        <taxon>Bacillati</taxon>
        <taxon>Actinomycetota</taxon>
        <taxon>Actinomycetes</taxon>
        <taxon>Micrococcales</taxon>
        <taxon>Micrococcaceae</taxon>
        <taxon>Arthrobacter</taxon>
    </lineage>
</organism>
<feature type="domain" description="Histidine kinase" evidence="14">
    <location>
        <begin position="211"/>
        <end position="409"/>
    </location>
</feature>
<evidence type="ECO:0000313" key="17">
    <source>
        <dbReference type="Proteomes" id="UP001209654"/>
    </source>
</evidence>
<dbReference type="PROSITE" id="PS50885">
    <property type="entry name" value="HAMP"/>
    <property type="match status" value="1"/>
</dbReference>
<evidence type="ECO:0000256" key="8">
    <source>
        <dbReference type="ARBA" id="ARBA00022741"/>
    </source>
</evidence>
<evidence type="ECO:0000256" key="9">
    <source>
        <dbReference type="ARBA" id="ARBA00022777"/>
    </source>
</evidence>
<reference evidence="16 17" key="1">
    <citation type="journal article" date="2023" name="Int. J. Syst. Evol. Microbiol.">
        <title>Arthrobacter mangrovi sp. nov., an actinobacterium isolated from the rhizosphere of a mangrove.</title>
        <authorList>
            <person name="Hamada M."/>
            <person name="Saitou S."/>
            <person name="Enomoto N."/>
            <person name="Nanri K."/>
            <person name="Hidaka K."/>
            <person name="Miura T."/>
            <person name="Tamura T."/>
        </authorList>
    </citation>
    <scope>NUCLEOTIDE SEQUENCE [LARGE SCALE GENOMIC DNA]</scope>
    <source>
        <strain evidence="16 17">NBRC 112813</strain>
    </source>
</reference>
<comment type="catalytic activity">
    <reaction evidence="1">
        <text>ATP + protein L-histidine = ADP + protein N-phospho-L-histidine.</text>
        <dbReference type="EC" id="2.7.13.3"/>
    </reaction>
</comment>
<sequence>MRERLVAAFVSLAVALVAFYAIPRSYDIAADIRAAENRKIERSIDLMALLLPEHDESGTITDAYLAGLLNQEERLEYTAADGSLVAAAGAALPELPSNIVMSRTLPDGSAITLARSGDFVEARVTRELTDLAVLGLGLLAVAVAAGLVMARFMARPFLELARLAKRLGSGGFEDRIPRFRVPEADGIGRALQSSSLALKDMLRREREFASNASHQLRTPLTALRLEIEDLTLRRDTPPGIAEDLGRALREVDRLNQAVSDLLDLARNQRMAAGTGTDLAEIAAGAVTRWRPAAAGQGRLLEARLPDSLPAPVPKGPVQQILDVLIDNALKHGQGTVTVRAADAGTHLSLTVADAGPRPAGDIFHRHVTDGTGEGIGLALAGELAESIGCHLGLATARKTSFILKLPIPVPARTASSAGQELTIS</sequence>
<dbReference type="PANTHER" id="PTHR44936:SF9">
    <property type="entry name" value="SENSOR PROTEIN CREC"/>
    <property type="match status" value="1"/>
</dbReference>
<dbReference type="InterPro" id="IPR050980">
    <property type="entry name" value="2C_sensor_his_kinase"/>
</dbReference>
<name>A0ABQ5MXL0_9MICC</name>
<dbReference type="Proteomes" id="UP001209654">
    <property type="component" value="Unassembled WGS sequence"/>
</dbReference>
<evidence type="ECO:0000256" key="10">
    <source>
        <dbReference type="ARBA" id="ARBA00022840"/>
    </source>
</evidence>
<feature type="transmembrane region" description="Helical" evidence="13">
    <location>
        <begin position="131"/>
        <end position="154"/>
    </location>
</feature>
<evidence type="ECO:0000313" key="16">
    <source>
        <dbReference type="EMBL" id="GLB68735.1"/>
    </source>
</evidence>
<dbReference type="InterPro" id="IPR003660">
    <property type="entry name" value="HAMP_dom"/>
</dbReference>
<evidence type="ECO:0000256" key="7">
    <source>
        <dbReference type="ARBA" id="ARBA00022692"/>
    </source>
</evidence>
<dbReference type="Gene3D" id="6.10.340.10">
    <property type="match status" value="1"/>
</dbReference>
<dbReference type="InterPro" id="IPR005467">
    <property type="entry name" value="His_kinase_dom"/>
</dbReference>
<evidence type="ECO:0000256" key="3">
    <source>
        <dbReference type="ARBA" id="ARBA00012438"/>
    </source>
</evidence>
<keyword evidence="17" id="KW-1185">Reference proteome</keyword>
<keyword evidence="5" id="KW-0597">Phosphoprotein</keyword>
<dbReference type="CDD" id="cd00075">
    <property type="entry name" value="HATPase"/>
    <property type="match status" value="1"/>
</dbReference>
<protein>
    <recommendedName>
        <fullName evidence="3">histidine kinase</fullName>
        <ecNumber evidence="3">2.7.13.3</ecNumber>
    </recommendedName>
</protein>
<comment type="caution">
    <text evidence="16">The sequence shown here is derived from an EMBL/GenBank/DDBJ whole genome shotgun (WGS) entry which is preliminary data.</text>
</comment>
<proteinExistence type="predicted"/>
<dbReference type="InterPro" id="IPR003661">
    <property type="entry name" value="HisK_dim/P_dom"/>
</dbReference>
<gene>
    <name evidence="16" type="ORF">AHIS1636_31770</name>
</gene>
<keyword evidence="11 13" id="KW-1133">Transmembrane helix</keyword>